<accession>A0AAW2HJ58</accession>
<dbReference type="InterPro" id="IPR002466">
    <property type="entry name" value="A_deamin"/>
</dbReference>
<keyword evidence="1 2" id="KW-0694">RNA-binding</keyword>
<dbReference type="Gene3D" id="3.30.160.20">
    <property type="match status" value="2"/>
</dbReference>
<dbReference type="Pfam" id="PF02137">
    <property type="entry name" value="A_deamin"/>
    <property type="match status" value="1"/>
</dbReference>
<evidence type="ECO:0008006" key="6">
    <source>
        <dbReference type="Google" id="ProtNLM"/>
    </source>
</evidence>
<dbReference type="GO" id="GO:0006382">
    <property type="term" value="P:adenosine to inosine editing"/>
    <property type="evidence" value="ECO:0007669"/>
    <property type="project" value="TreeGrafter"/>
</dbReference>
<comment type="caution">
    <text evidence="5">The sequence shown here is derived from an EMBL/GenBank/DDBJ whole genome shotgun (WGS) entry which is preliminary data.</text>
</comment>
<evidence type="ECO:0000256" key="2">
    <source>
        <dbReference type="PROSITE-ProRule" id="PRU00266"/>
    </source>
</evidence>
<feature type="domain" description="A to I editase" evidence="4">
    <location>
        <begin position="313"/>
        <end position="638"/>
    </location>
</feature>
<dbReference type="GO" id="GO:0006396">
    <property type="term" value="P:RNA processing"/>
    <property type="evidence" value="ECO:0007669"/>
    <property type="project" value="InterPro"/>
</dbReference>
<dbReference type="GO" id="GO:0005730">
    <property type="term" value="C:nucleolus"/>
    <property type="evidence" value="ECO:0007669"/>
    <property type="project" value="TreeGrafter"/>
</dbReference>
<organism evidence="5">
    <name type="scientific">Menopon gallinae</name>
    <name type="common">poultry shaft louse</name>
    <dbReference type="NCBI Taxonomy" id="328185"/>
    <lineage>
        <taxon>Eukaryota</taxon>
        <taxon>Metazoa</taxon>
        <taxon>Ecdysozoa</taxon>
        <taxon>Arthropoda</taxon>
        <taxon>Hexapoda</taxon>
        <taxon>Insecta</taxon>
        <taxon>Pterygota</taxon>
        <taxon>Neoptera</taxon>
        <taxon>Paraneoptera</taxon>
        <taxon>Psocodea</taxon>
        <taxon>Troctomorpha</taxon>
        <taxon>Phthiraptera</taxon>
        <taxon>Amblycera</taxon>
        <taxon>Menoponidae</taxon>
        <taxon>Menopon</taxon>
    </lineage>
</organism>
<evidence type="ECO:0000259" key="3">
    <source>
        <dbReference type="PROSITE" id="PS50137"/>
    </source>
</evidence>
<dbReference type="Pfam" id="PF00035">
    <property type="entry name" value="dsrm"/>
    <property type="match status" value="2"/>
</dbReference>
<reference evidence="5" key="1">
    <citation type="journal article" date="2024" name="Gigascience">
        <title>Chromosome-level genome of the poultry shaft louse Menopon gallinae provides insight into the host-switching and adaptive evolution of parasitic lice.</title>
        <authorList>
            <person name="Xu Y."/>
            <person name="Ma L."/>
            <person name="Liu S."/>
            <person name="Liang Y."/>
            <person name="Liu Q."/>
            <person name="He Z."/>
            <person name="Tian L."/>
            <person name="Duan Y."/>
            <person name="Cai W."/>
            <person name="Li H."/>
            <person name="Song F."/>
        </authorList>
    </citation>
    <scope>NUCLEOTIDE SEQUENCE</scope>
    <source>
        <strain evidence="5">Cailab_2023a</strain>
    </source>
</reference>
<dbReference type="EMBL" id="JARGDH010000004">
    <property type="protein sequence ID" value="KAL0269806.1"/>
    <property type="molecule type" value="Genomic_DNA"/>
</dbReference>
<gene>
    <name evidence="5" type="ORF">PYX00_007415</name>
</gene>
<dbReference type="PROSITE" id="PS50137">
    <property type="entry name" value="DS_RBD"/>
    <property type="match status" value="2"/>
</dbReference>
<dbReference type="PANTHER" id="PTHR10910:SF62">
    <property type="entry name" value="AT07585P-RELATED"/>
    <property type="match status" value="1"/>
</dbReference>
<dbReference type="SMART" id="SM00552">
    <property type="entry name" value="ADEAMc"/>
    <property type="match status" value="1"/>
</dbReference>
<dbReference type="GO" id="GO:0008251">
    <property type="term" value="F:tRNA-specific adenosine deaminase activity"/>
    <property type="evidence" value="ECO:0007669"/>
    <property type="project" value="TreeGrafter"/>
</dbReference>
<name>A0AAW2HJ58_9NEOP</name>
<dbReference type="GO" id="GO:0005737">
    <property type="term" value="C:cytoplasm"/>
    <property type="evidence" value="ECO:0007669"/>
    <property type="project" value="TreeGrafter"/>
</dbReference>
<evidence type="ECO:0000259" key="4">
    <source>
        <dbReference type="PROSITE" id="PS50141"/>
    </source>
</evidence>
<dbReference type="SUPFAM" id="SSF54768">
    <property type="entry name" value="dsRNA-binding domain-like"/>
    <property type="match status" value="2"/>
</dbReference>
<evidence type="ECO:0000256" key="1">
    <source>
        <dbReference type="ARBA" id="ARBA00022884"/>
    </source>
</evidence>
<feature type="domain" description="DRBM" evidence="3">
    <location>
        <begin position="194"/>
        <end position="242"/>
    </location>
</feature>
<sequence length="651" mass="72185">MADFIPMSNAALPIKLSIDQKLGGISQKSKKIMKKKKLTNSTVPKNALCRLNEMFRGLVFQTVSQEGPVHAPVFTISVKINDKEFEGRGKSKKIAKHNAAEAALRTLTQGTDVNLTSGTLKFYGSCEPTDFSNDISYKEVNTFDATKACEVPASNGNVNGLSEIRKPIGLKTQVRPVDKSPVMLLNELHPTCKYNVVSENALDNNRYTTEVTIDDQSFRGTGPSKKLSKAAAARSALAALHNMSFASVELSSSSSSHSFGSEIPQVFADHVSRLVVQKFTDLMQNNPTYARRKVLAGVVLSKGYEQDSCRVISVSTGTKCVNGEYLSTSGTVVNDSHAEIISRRCVINFLYSELYKHLSMSSDSDSILEVIPGGHGLRLKEDYLFHLFINTAPCGDSRIFSPHDEQIVDRHPNRKARGQLRTKIECGEGTIPVKQGDAIQTWDGVLQGERLLTMSCSDKIAKWNVVGIQGALLSNFVEPVYFDSIILGSLYHPEHLTRALYGRILNVLQALPPPYRLNKPKMALISNKEERQVGKPPNYSVNWTVGDENPEIVMSGTGKTEQNDVSRLAKCNLFDKFMNLVGNIPSSTLRGVCDCPKTYRECKDKAVLYQAAKKELYTAFQKANLGCWVKKPFEADEFEWKKENLIRKEVH</sequence>
<protein>
    <recommendedName>
        <fullName evidence="6">Double-stranded RNA-specific editase Adar</fullName>
    </recommendedName>
</protein>
<dbReference type="InterPro" id="IPR014720">
    <property type="entry name" value="dsRBD_dom"/>
</dbReference>
<dbReference type="GO" id="GO:0003726">
    <property type="term" value="F:double-stranded RNA adenosine deaminase activity"/>
    <property type="evidence" value="ECO:0007669"/>
    <property type="project" value="TreeGrafter"/>
</dbReference>
<dbReference type="GO" id="GO:0003725">
    <property type="term" value="F:double-stranded RNA binding"/>
    <property type="evidence" value="ECO:0007669"/>
    <property type="project" value="TreeGrafter"/>
</dbReference>
<dbReference type="FunFam" id="3.30.160.20:FF:000007">
    <property type="entry name" value="Double-stranded RNA-binding protein Staufen homolog 1"/>
    <property type="match status" value="1"/>
</dbReference>
<feature type="domain" description="DRBM" evidence="3">
    <location>
        <begin position="43"/>
        <end position="109"/>
    </location>
</feature>
<dbReference type="GO" id="GO:0010468">
    <property type="term" value="P:regulation of gene expression"/>
    <property type="evidence" value="ECO:0007669"/>
    <property type="project" value="UniProtKB-ARBA"/>
</dbReference>
<proteinExistence type="predicted"/>
<dbReference type="PANTHER" id="PTHR10910">
    <property type="entry name" value="EUKARYOTE SPECIFIC DSRNA BINDING PROTEIN"/>
    <property type="match status" value="1"/>
</dbReference>
<dbReference type="SMART" id="SM00358">
    <property type="entry name" value="DSRM"/>
    <property type="match status" value="2"/>
</dbReference>
<evidence type="ECO:0000313" key="5">
    <source>
        <dbReference type="EMBL" id="KAL0269807.1"/>
    </source>
</evidence>
<dbReference type="PROSITE" id="PS50141">
    <property type="entry name" value="A_DEAMIN_EDITASE"/>
    <property type="match status" value="1"/>
</dbReference>
<dbReference type="AlphaFoldDB" id="A0AAW2HJ58"/>
<dbReference type="EMBL" id="JARGDH010000004">
    <property type="protein sequence ID" value="KAL0269807.1"/>
    <property type="molecule type" value="Genomic_DNA"/>
</dbReference>